<reference evidence="2 3" key="1">
    <citation type="submission" date="2019-10" db="EMBL/GenBank/DDBJ databases">
        <title>Rubrobacter sp nov SCSIO 52090 isolated from a deep-sea sediment in the South China Sea.</title>
        <authorList>
            <person name="Chen R.W."/>
        </authorList>
    </citation>
    <scope>NUCLEOTIDE SEQUENCE [LARGE SCALE GENOMIC DNA]</scope>
    <source>
        <strain evidence="2 3">SCSIO 52909</strain>
    </source>
</reference>
<evidence type="ECO:0000313" key="2">
    <source>
        <dbReference type="EMBL" id="QIN84341.1"/>
    </source>
</evidence>
<organism evidence="2 3">
    <name type="scientific">Rubrobacter tropicus</name>
    <dbReference type="NCBI Taxonomy" id="2653851"/>
    <lineage>
        <taxon>Bacteria</taxon>
        <taxon>Bacillati</taxon>
        <taxon>Actinomycetota</taxon>
        <taxon>Rubrobacteria</taxon>
        <taxon>Rubrobacterales</taxon>
        <taxon>Rubrobacteraceae</taxon>
        <taxon>Rubrobacter</taxon>
    </lineage>
</organism>
<gene>
    <name evidence="2" type="ORF">GBA63_18110</name>
</gene>
<evidence type="ECO:0000259" key="1">
    <source>
        <dbReference type="Pfam" id="PF01261"/>
    </source>
</evidence>
<dbReference type="PANTHER" id="PTHR12110">
    <property type="entry name" value="HYDROXYPYRUVATE ISOMERASE"/>
    <property type="match status" value="1"/>
</dbReference>
<name>A0A6G8QD69_9ACTN</name>
<keyword evidence="3" id="KW-1185">Reference proteome</keyword>
<dbReference type="Pfam" id="PF01261">
    <property type="entry name" value="AP_endonuc_2"/>
    <property type="match status" value="1"/>
</dbReference>
<dbReference type="KEGG" id="rub:GBA63_18110"/>
<evidence type="ECO:0000313" key="3">
    <source>
        <dbReference type="Proteomes" id="UP000501452"/>
    </source>
</evidence>
<sequence length="291" mass="31079">MSAERIAGAPVSWGVIEIPDWGYQMPADRVLKEASSLGLKAVEAGPEELLPSDPSEVSDLLAGYGLGLVGGFVPAVLHEPARRGEELALVERRAAFFAAAGADVVVLAAMPASDDFGPFVELGEDSWRELFESLKSVEEICARHGISVSLHHHYGTVIESDEQVKRFLDGSEMGLCLDTGHLVIGGSDPVEIADLAGPRVNHVHLKDVDLEVAGRLAARELSFKEAAGKNAFRPLGEGDVDVEGLLDRLEDSGYSGWYVLEQDSVVEAEPPEGEGPVAEVRKSLDYLGGKL</sequence>
<accession>A0A6G8QD69</accession>
<dbReference type="InterPro" id="IPR036237">
    <property type="entry name" value="Xyl_isomerase-like_sf"/>
</dbReference>
<dbReference type="AlphaFoldDB" id="A0A6G8QD69"/>
<dbReference type="Gene3D" id="3.20.20.150">
    <property type="entry name" value="Divalent-metal-dependent TIM barrel enzymes"/>
    <property type="match status" value="1"/>
</dbReference>
<feature type="domain" description="Xylose isomerase-like TIM barrel" evidence="1">
    <location>
        <begin position="32"/>
        <end position="272"/>
    </location>
</feature>
<dbReference type="EMBL" id="CP045119">
    <property type="protein sequence ID" value="QIN84341.1"/>
    <property type="molecule type" value="Genomic_DNA"/>
</dbReference>
<dbReference type="InterPro" id="IPR050312">
    <property type="entry name" value="IolE/XylAMocC-like"/>
</dbReference>
<dbReference type="PANTHER" id="PTHR12110:SF41">
    <property type="entry name" value="INOSOSE DEHYDRATASE"/>
    <property type="match status" value="1"/>
</dbReference>
<proteinExistence type="predicted"/>
<dbReference type="SUPFAM" id="SSF51658">
    <property type="entry name" value="Xylose isomerase-like"/>
    <property type="match status" value="1"/>
</dbReference>
<dbReference type="InterPro" id="IPR013022">
    <property type="entry name" value="Xyl_isomerase-like_TIM-brl"/>
</dbReference>
<dbReference type="RefSeq" id="WP_166178423.1">
    <property type="nucleotide sequence ID" value="NZ_CP045119.1"/>
</dbReference>
<protein>
    <submittedName>
        <fullName evidence="2">TIM barrel protein</fullName>
    </submittedName>
</protein>
<dbReference type="Proteomes" id="UP000501452">
    <property type="component" value="Chromosome"/>
</dbReference>